<dbReference type="PANTHER" id="PTHR24305:SF187">
    <property type="entry name" value="P450, PUTATIVE (EUROFUNG)-RELATED"/>
    <property type="match status" value="1"/>
</dbReference>
<dbReference type="PRINTS" id="PR00385">
    <property type="entry name" value="P450"/>
</dbReference>
<organism evidence="10 11">
    <name type="scientific">Aspergillus ochraceoroseus</name>
    <dbReference type="NCBI Taxonomy" id="138278"/>
    <lineage>
        <taxon>Eukaryota</taxon>
        <taxon>Fungi</taxon>
        <taxon>Dikarya</taxon>
        <taxon>Ascomycota</taxon>
        <taxon>Pezizomycotina</taxon>
        <taxon>Eurotiomycetes</taxon>
        <taxon>Eurotiomycetidae</taxon>
        <taxon>Eurotiales</taxon>
        <taxon>Aspergillaceae</taxon>
        <taxon>Aspergillus</taxon>
        <taxon>Aspergillus subgen. Nidulantes</taxon>
    </lineage>
</organism>
<dbReference type="Gene3D" id="1.10.630.10">
    <property type="entry name" value="Cytochrome P450"/>
    <property type="match status" value="1"/>
</dbReference>
<reference evidence="10 11" key="1">
    <citation type="submission" date="2015-02" db="EMBL/GenBank/DDBJ databases">
        <title>Draft Genome Sequences of Two Closely-Related Aflatoxigenic Aspergillus Species Obtained from the Cote d'Ivoire.</title>
        <authorList>
            <person name="Moore G.G."/>
            <person name="Beltz S.B."/>
            <person name="Mack B.M."/>
        </authorList>
    </citation>
    <scope>NUCLEOTIDE SEQUENCE [LARGE SCALE GENOMIC DNA]</scope>
    <source>
        <strain evidence="10 11">SRRC1432</strain>
    </source>
</reference>
<dbReference type="GO" id="GO:0020037">
    <property type="term" value="F:heme binding"/>
    <property type="evidence" value="ECO:0007669"/>
    <property type="project" value="InterPro"/>
</dbReference>
<dbReference type="EMBL" id="JYKN01003169">
    <property type="protein sequence ID" value="KKK13729.1"/>
    <property type="molecule type" value="Genomic_DNA"/>
</dbReference>
<dbReference type="Proteomes" id="UP000034947">
    <property type="component" value="Unassembled WGS sequence"/>
</dbReference>
<evidence type="ECO:0000256" key="6">
    <source>
        <dbReference type="ARBA" id="ARBA00023004"/>
    </source>
</evidence>
<dbReference type="InterPro" id="IPR036396">
    <property type="entry name" value="Cyt_P450_sf"/>
</dbReference>
<evidence type="ECO:0000256" key="7">
    <source>
        <dbReference type="ARBA" id="ARBA00023033"/>
    </source>
</evidence>
<protein>
    <recommendedName>
        <fullName evidence="12">Cytochrome P450 monooxygenase</fullName>
    </recommendedName>
</protein>
<dbReference type="PRINTS" id="PR00463">
    <property type="entry name" value="EP450I"/>
</dbReference>
<dbReference type="CDD" id="cd00867">
    <property type="entry name" value="Trans_IPPS"/>
    <property type="match status" value="1"/>
</dbReference>
<dbReference type="Pfam" id="PF00067">
    <property type="entry name" value="p450"/>
    <property type="match status" value="1"/>
</dbReference>
<evidence type="ECO:0000256" key="4">
    <source>
        <dbReference type="ARBA" id="ARBA00022723"/>
    </source>
</evidence>
<proteinExistence type="inferred from homology"/>
<dbReference type="InterPro" id="IPR008949">
    <property type="entry name" value="Isoprenoid_synthase_dom_sf"/>
</dbReference>
<keyword evidence="11" id="KW-1185">Reference proteome</keyword>
<dbReference type="AlphaFoldDB" id="A0A0F8U1Y5"/>
<evidence type="ECO:0000256" key="5">
    <source>
        <dbReference type="ARBA" id="ARBA00023002"/>
    </source>
</evidence>
<dbReference type="InterPro" id="IPR002401">
    <property type="entry name" value="Cyt_P450_E_grp-I"/>
</dbReference>
<dbReference type="InterPro" id="IPR000092">
    <property type="entry name" value="Polyprenyl_synt"/>
</dbReference>
<evidence type="ECO:0000313" key="11">
    <source>
        <dbReference type="Proteomes" id="UP000034947"/>
    </source>
</evidence>
<keyword evidence="3" id="KW-0808">Transferase</keyword>
<dbReference type="GO" id="GO:0016705">
    <property type="term" value="F:oxidoreductase activity, acting on paired donors, with incorporation or reduction of molecular oxygen"/>
    <property type="evidence" value="ECO:0007669"/>
    <property type="project" value="InterPro"/>
</dbReference>
<evidence type="ECO:0000313" key="10">
    <source>
        <dbReference type="EMBL" id="KKK13729.1"/>
    </source>
</evidence>
<dbReference type="GO" id="GO:0004659">
    <property type="term" value="F:prenyltransferase activity"/>
    <property type="evidence" value="ECO:0007669"/>
    <property type="project" value="InterPro"/>
</dbReference>
<feature type="transmembrane region" description="Helical" evidence="9">
    <location>
        <begin position="7"/>
        <end position="24"/>
    </location>
</feature>
<dbReference type="GO" id="GO:0004497">
    <property type="term" value="F:monooxygenase activity"/>
    <property type="evidence" value="ECO:0007669"/>
    <property type="project" value="UniProtKB-KW"/>
</dbReference>
<dbReference type="GO" id="GO:0046165">
    <property type="term" value="P:alcohol biosynthetic process"/>
    <property type="evidence" value="ECO:0007669"/>
    <property type="project" value="UniProtKB-ARBA"/>
</dbReference>
<evidence type="ECO:0000256" key="8">
    <source>
        <dbReference type="PIRSR" id="PIRSR602401-1"/>
    </source>
</evidence>
<keyword evidence="9" id="KW-0812">Transmembrane</keyword>
<keyword evidence="9" id="KW-0472">Membrane</keyword>
<dbReference type="InterPro" id="IPR050121">
    <property type="entry name" value="Cytochrome_P450_monoxygenase"/>
</dbReference>
<accession>A0A0F8U1Y5</accession>
<comment type="similarity">
    <text evidence="2">Belongs to the cytochrome P450 family.</text>
</comment>
<name>A0A0F8U1Y5_9EURO</name>
<feature type="binding site" description="axial binding residue" evidence="8">
    <location>
        <position position="596"/>
    </location>
    <ligand>
        <name>heme</name>
        <dbReference type="ChEBI" id="CHEBI:30413"/>
    </ligand>
    <ligandPart>
        <name>Fe</name>
        <dbReference type="ChEBI" id="CHEBI:18248"/>
    </ligandPart>
</feature>
<evidence type="ECO:0000256" key="3">
    <source>
        <dbReference type="ARBA" id="ARBA00022679"/>
    </source>
</evidence>
<dbReference type="GO" id="GO:0043386">
    <property type="term" value="P:mycotoxin biosynthetic process"/>
    <property type="evidence" value="ECO:0007669"/>
    <property type="project" value="UniProtKB-ARBA"/>
</dbReference>
<dbReference type="GO" id="GO:0008299">
    <property type="term" value="P:isoprenoid biosynthetic process"/>
    <property type="evidence" value="ECO:0007669"/>
    <property type="project" value="InterPro"/>
</dbReference>
<dbReference type="Pfam" id="PF00348">
    <property type="entry name" value="polyprenyl_synt"/>
    <property type="match status" value="1"/>
</dbReference>
<dbReference type="SUPFAM" id="SSF48264">
    <property type="entry name" value="Cytochrome P450"/>
    <property type="match status" value="1"/>
</dbReference>
<keyword evidence="8" id="KW-0349">Heme</keyword>
<dbReference type="Gene3D" id="1.10.600.10">
    <property type="entry name" value="Farnesyl Diphosphate Synthase"/>
    <property type="match status" value="1"/>
</dbReference>
<dbReference type="InterPro" id="IPR001128">
    <property type="entry name" value="Cyt_P450"/>
</dbReference>
<evidence type="ECO:0000256" key="1">
    <source>
        <dbReference type="ARBA" id="ARBA00001971"/>
    </source>
</evidence>
<keyword evidence="9" id="KW-1133">Transmembrane helix</keyword>
<evidence type="ECO:0000256" key="9">
    <source>
        <dbReference type="SAM" id="Phobius"/>
    </source>
</evidence>
<evidence type="ECO:0008006" key="12">
    <source>
        <dbReference type="Google" id="ProtNLM"/>
    </source>
</evidence>
<dbReference type="GO" id="GO:0005506">
    <property type="term" value="F:iron ion binding"/>
    <property type="evidence" value="ECO:0007669"/>
    <property type="project" value="InterPro"/>
</dbReference>
<sequence>MLHSVPLSLALSVGIFPAVFYVLIDRLPPIWPTSKKALMIGPKHPESRTSIECPYSYIRQLYGKYHWAPFVHKLSPGLKDEEPVKYKMILEIMDAIHLCLMLVDDISDNSDYRKGKPAAHKLYGRSETANRAYYRVTQMLNETVQRFPNLAPFLMQNLEEILQGQDLSLVWRRDGLSSLPAAADEKLAAYRKMASLKTGALFRLLGQLVLENKSADHTMTILAWCSQLQNDFKNVYSSEYAKMKGSLAEDLRNQEYSYPIIIALEAPGGEWVTKALESGSPHNIRKALEVIQSETVRTACFAELKSSTLAGYEPRLLEHCQTFIETISISEGKTLEVTSLIGEFSWDSMGILAVGKPSIFGPGHVQEAEEMKSLARLACLLVWSPWPIILLRNLPVMRNATVRWIEWCKRTVEERKKEDLSYDLFSYLIQDSDSSLGHPEKATHQDLVFDTELAVFAGSDTIASTLNAILFFLAKDPEIFNQLRREVDAAVPFGCTLSHEALAGNPYLEGCINEGLRICPAVMSGVPRETGPEGATIAGVYIPPFTIVSVPTYTMQMDPRNFPEPDKFIPERWSSKPEMIIQKEAFNPFSSGPYACAGRPFAMMEMRLLLATVVRNFDLDFPPGREKQSFETLGGTGPLDCFTTQIPCYHLVFKRRRKAA</sequence>
<dbReference type="OrthoDB" id="6921389at2759"/>
<gene>
    <name evidence="10" type="ORF">AOCH_003353</name>
</gene>
<keyword evidence="6 8" id="KW-0408">Iron</keyword>
<dbReference type="PANTHER" id="PTHR24305">
    <property type="entry name" value="CYTOCHROME P450"/>
    <property type="match status" value="1"/>
</dbReference>
<keyword evidence="4 8" id="KW-0479">Metal-binding</keyword>
<comment type="cofactor">
    <cofactor evidence="1 8">
        <name>heme</name>
        <dbReference type="ChEBI" id="CHEBI:30413"/>
    </cofactor>
</comment>
<dbReference type="SUPFAM" id="SSF48576">
    <property type="entry name" value="Terpenoid synthases"/>
    <property type="match status" value="1"/>
</dbReference>
<comment type="caution">
    <text evidence="10">The sequence shown here is derived from an EMBL/GenBank/DDBJ whole genome shotgun (WGS) entry which is preliminary data.</text>
</comment>
<evidence type="ECO:0000256" key="2">
    <source>
        <dbReference type="ARBA" id="ARBA00010617"/>
    </source>
</evidence>
<keyword evidence="7" id="KW-0503">Monooxygenase</keyword>
<dbReference type="VEuPathDB" id="FungiDB:P175DRAFT_0502604"/>
<keyword evidence="5" id="KW-0560">Oxidoreductase</keyword>